<evidence type="ECO:0000313" key="2">
    <source>
        <dbReference type="EnsemblPlants" id="ONIVA02G04510.1"/>
    </source>
</evidence>
<evidence type="ECO:0000256" key="1">
    <source>
        <dbReference type="SAM" id="MobiDB-lite"/>
    </source>
</evidence>
<feature type="compositionally biased region" description="Low complexity" evidence="1">
    <location>
        <begin position="32"/>
        <end position="46"/>
    </location>
</feature>
<protein>
    <submittedName>
        <fullName evidence="2">Uncharacterized protein</fullName>
    </submittedName>
</protein>
<feature type="compositionally biased region" description="Basic and acidic residues" evidence="1">
    <location>
        <begin position="85"/>
        <end position="94"/>
    </location>
</feature>
<sequence>MAAASSSVDADAGDRLKGSATSGVTGLRVAADEAATAAATREQAATPGSQPTTPAPSPRRPRRSRAVSASWPAERGGRGGGRAAGDGRRATQRQ</sequence>
<dbReference type="Gramene" id="ONIVA02G04510.1">
    <property type="protein sequence ID" value="ONIVA02G04510.1"/>
    <property type="gene ID" value="ONIVA02G04510"/>
</dbReference>
<dbReference type="Proteomes" id="UP000006591">
    <property type="component" value="Chromosome 2"/>
</dbReference>
<reference evidence="2" key="2">
    <citation type="submission" date="2018-04" db="EMBL/GenBank/DDBJ databases">
        <title>OnivRS2 (Oryza nivara Reference Sequence Version 2).</title>
        <authorList>
            <person name="Zhang J."/>
            <person name="Kudrna D."/>
            <person name="Lee S."/>
            <person name="Talag J."/>
            <person name="Rajasekar S."/>
            <person name="Welchert J."/>
            <person name="Hsing Y.-I."/>
            <person name="Wing R.A."/>
        </authorList>
    </citation>
    <scope>NUCLEOTIDE SEQUENCE [LARGE SCALE GENOMIC DNA]</scope>
    <source>
        <strain evidence="2">SL10</strain>
    </source>
</reference>
<feature type="compositionally biased region" description="Low complexity" evidence="1">
    <location>
        <begin position="1"/>
        <end position="10"/>
    </location>
</feature>
<organism evidence="2">
    <name type="scientific">Oryza nivara</name>
    <name type="common">Indian wild rice</name>
    <name type="synonym">Oryza sativa f. spontanea</name>
    <dbReference type="NCBI Taxonomy" id="4536"/>
    <lineage>
        <taxon>Eukaryota</taxon>
        <taxon>Viridiplantae</taxon>
        <taxon>Streptophyta</taxon>
        <taxon>Embryophyta</taxon>
        <taxon>Tracheophyta</taxon>
        <taxon>Spermatophyta</taxon>
        <taxon>Magnoliopsida</taxon>
        <taxon>Liliopsida</taxon>
        <taxon>Poales</taxon>
        <taxon>Poaceae</taxon>
        <taxon>BOP clade</taxon>
        <taxon>Oryzoideae</taxon>
        <taxon>Oryzeae</taxon>
        <taxon>Oryzinae</taxon>
        <taxon>Oryza</taxon>
    </lineage>
</organism>
<dbReference type="AlphaFoldDB" id="A0A0E0G1K2"/>
<reference evidence="2" key="1">
    <citation type="submission" date="2015-04" db="UniProtKB">
        <authorList>
            <consortium name="EnsemblPlants"/>
        </authorList>
    </citation>
    <scope>IDENTIFICATION</scope>
    <source>
        <strain evidence="2">SL10</strain>
    </source>
</reference>
<feature type="region of interest" description="Disordered" evidence="1">
    <location>
        <begin position="1"/>
        <end position="94"/>
    </location>
</feature>
<accession>A0A0E0G1K2</accession>
<proteinExistence type="predicted"/>
<keyword evidence="3" id="KW-1185">Reference proteome</keyword>
<evidence type="ECO:0000313" key="3">
    <source>
        <dbReference type="Proteomes" id="UP000006591"/>
    </source>
</evidence>
<dbReference type="HOGENOM" id="CLU_2389908_0_0_1"/>
<name>A0A0E0G1K2_ORYNI</name>
<dbReference type="EnsemblPlants" id="ONIVA02G04510.1">
    <property type="protein sequence ID" value="ONIVA02G04510.1"/>
    <property type="gene ID" value="ONIVA02G04510"/>
</dbReference>